<dbReference type="Pfam" id="PF12652">
    <property type="entry name" value="CotJB"/>
    <property type="match status" value="1"/>
</dbReference>
<dbReference type="EMBL" id="RXHU01000034">
    <property type="protein sequence ID" value="RTE09275.1"/>
    <property type="molecule type" value="Genomic_DNA"/>
</dbReference>
<accession>A0A430JE45</accession>
<keyword evidence="2" id="KW-0946">Virion</keyword>
<protein>
    <submittedName>
        <fullName evidence="2">Spore coat protein CotJB</fullName>
    </submittedName>
</protein>
<comment type="caution">
    <text evidence="2">The sequence shown here is derived from an EMBL/GenBank/DDBJ whole genome shotgun (WGS) entry which is preliminary data.</text>
</comment>
<proteinExistence type="predicted"/>
<gene>
    <name evidence="2" type="ORF">EJQ19_12910</name>
</gene>
<dbReference type="InterPro" id="IPR016571">
    <property type="entry name" value="Spore_coat_assembly_CotJB"/>
</dbReference>
<feature type="domain" description="Protein CotJB" evidence="1">
    <location>
        <begin position="17"/>
        <end position="92"/>
    </location>
</feature>
<keyword evidence="3" id="KW-1185">Reference proteome</keyword>
<dbReference type="PIRSF" id="PIRSF010606">
    <property type="entry name" value="Spore_coat_CotJB"/>
    <property type="match status" value="1"/>
</dbReference>
<dbReference type="InterPro" id="IPR024207">
    <property type="entry name" value="CotJB_dom"/>
</dbReference>
<evidence type="ECO:0000259" key="1">
    <source>
        <dbReference type="Pfam" id="PF12652"/>
    </source>
</evidence>
<dbReference type="Proteomes" id="UP000276128">
    <property type="component" value="Unassembled WGS sequence"/>
</dbReference>
<evidence type="ECO:0000313" key="2">
    <source>
        <dbReference type="EMBL" id="RTE09275.1"/>
    </source>
</evidence>
<name>A0A430JE45_9BACL</name>
<sequence>MEERSQETHAMPESFYKQLHDLQAVDFVLVELTLYLDTHPNDLAVIQQYNQFAQKRMGMVQQFELEFGPLMPFGHSFTRQPWQWIESPWPWEV</sequence>
<organism evidence="2 3">
    <name type="scientific">Paenibacillus whitsoniae</name>
    <dbReference type="NCBI Taxonomy" id="2496558"/>
    <lineage>
        <taxon>Bacteria</taxon>
        <taxon>Bacillati</taxon>
        <taxon>Bacillota</taxon>
        <taxon>Bacilli</taxon>
        <taxon>Bacillales</taxon>
        <taxon>Paenibacillaceae</taxon>
        <taxon>Paenibacillus</taxon>
    </lineage>
</organism>
<dbReference type="AlphaFoldDB" id="A0A430JE45"/>
<reference evidence="2 3" key="1">
    <citation type="submission" date="2018-12" db="EMBL/GenBank/DDBJ databases">
        <title>Bacillus ochoae sp. nov., Paenibacillus whitsoniae sp. nov., Paenibacillus spiritus sp. nov. Isolated from the Mars Exploration Rover during spacecraft assembly.</title>
        <authorList>
            <person name="Seuylemezian A."/>
            <person name="Vaishampayan P."/>
        </authorList>
    </citation>
    <scope>NUCLEOTIDE SEQUENCE [LARGE SCALE GENOMIC DNA]</scope>
    <source>
        <strain evidence="2 3">MER 54</strain>
    </source>
</reference>
<evidence type="ECO:0000313" key="3">
    <source>
        <dbReference type="Proteomes" id="UP000276128"/>
    </source>
</evidence>
<dbReference type="OrthoDB" id="9804099at2"/>
<dbReference type="RefSeq" id="WP_126141639.1">
    <property type="nucleotide sequence ID" value="NZ_RXHU01000034.1"/>
</dbReference>
<keyword evidence="2" id="KW-0167">Capsid protein</keyword>